<organism evidence="3 4">
    <name type="scientific">Sphingomonas sanguinis</name>
    <dbReference type="NCBI Taxonomy" id="33051"/>
    <lineage>
        <taxon>Bacteria</taxon>
        <taxon>Pseudomonadati</taxon>
        <taxon>Pseudomonadota</taxon>
        <taxon>Alphaproteobacteria</taxon>
        <taxon>Sphingomonadales</taxon>
        <taxon>Sphingomonadaceae</taxon>
        <taxon>Sphingomonas</taxon>
    </lineage>
</organism>
<dbReference type="Proteomes" id="UP000557656">
    <property type="component" value="Unassembled WGS sequence"/>
</dbReference>
<proteinExistence type="predicted"/>
<dbReference type="RefSeq" id="WP_170172101.1">
    <property type="nucleotide sequence ID" value="NZ_JABEOV010000004.1"/>
</dbReference>
<evidence type="ECO:0000256" key="1">
    <source>
        <dbReference type="SAM" id="MobiDB-lite"/>
    </source>
</evidence>
<comment type="caution">
    <text evidence="3">The sequence shown here is derived from an EMBL/GenBank/DDBJ whole genome shotgun (WGS) entry which is preliminary data.</text>
</comment>
<evidence type="ECO:0000313" key="4">
    <source>
        <dbReference type="Proteomes" id="UP000531581"/>
    </source>
</evidence>
<evidence type="ECO:0000313" key="3">
    <source>
        <dbReference type="EMBL" id="NVP32802.1"/>
    </source>
</evidence>
<gene>
    <name evidence="2" type="ORF">HKX05_00790</name>
    <name evidence="3" type="ORF">HLV41_17330</name>
</gene>
<feature type="region of interest" description="Disordered" evidence="1">
    <location>
        <begin position="24"/>
        <end position="58"/>
    </location>
</feature>
<name>A0A7Y7QXZ4_9SPHN</name>
<dbReference type="EMBL" id="JABYQV010000019">
    <property type="protein sequence ID" value="NVP32802.1"/>
    <property type="molecule type" value="Genomic_DNA"/>
</dbReference>
<evidence type="ECO:0000313" key="5">
    <source>
        <dbReference type="Proteomes" id="UP000557656"/>
    </source>
</evidence>
<dbReference type="AlphaFoldDB" id="A0A7Y7QXZ4"/>
<keyword evidence="5" id="KW-1185">Reference proteome</keyword>
<dbReference type="Proteomes" id="UP000531581">
    <property type="component" value="Unassembled WGS sequence"/>
</dbReference>
<sequence length="125" mass="13480">MCLVEEELRPAPVRGELRLHARKVRHDQEGEAQGARFLPQQQLAEGGEPAQSLGRHLPDVGKSDVSVLCRGQGAESAVAFCNQAFNVFGREGASKSEAGEMDIGFDVDREPAARHISHPMSSAFG</sequence>
<protein>
    <submittedName>
        <fullName evidence="3">Uncharacterized protein</fullName>
    </submittedName>
</protein>
<reference evidence="4 5" key="1">
    <citation type="submission" date="2020-05" db="EMBL/GenBank/DDBJ databases">
        <title>Draft Genome Sequences of Sphingomonas sp. Isolated from the International Space Station.</title>
        <authorList>
            <person name="Bijlani S."/>
            <person name="Singh N.K."/>
            <person name="Mason C.E."/>
            <person name="Wang C.C."/>
            <person name="Venkateswaran K."/>
        </authorList>
    </citation>
    <scope>NUCLEOTIDE SEQUENCE [LARGE SCALE GENOMIC DNA]</scope>
    <source>
        <strain evidence="2 5">IIF7SW-B5</strain>
        <strain evidence="3">ISS-IIF7SWP</strain>
    </source>
</reference>
<evidence type="ECO:0000313" key="2">
    <source>
        <dbReference type="EMBL" id="NNG51889.1"/>
    </source>
</evidence>
<dbReference type="EMBL" id="JABEOV010000004">
    <property type="protein sequence ID" value="NNG51889.1"/>
    <property type="molecule type" value="Genomic_DNA"/>
</dbReference>
<accession>A0A7Y7QXZ4</accession>